<feature type="region of interest" description="Disordered" evidence="1">
    <location>
        <begin position="83"/>
        <end position="110"/>
    </location>
</feature>
<organism evidence="2 3">
    <name type="scientific">Oleoguttula mirabilis</name>
    <dbReference type="NCBI Taxonomy" id="1507867"/>
    <lineage>
        <taxon>Eukaryota</taxon>
        <taxon>Fungi</taxon>
        <taxon>Dikarya</taxon>
        <taxon>Ascomycota</taxon>
        <taxon>Pezizomycotina</taxon>
        <taxon>Dothideomycetes</taxon>
        <taxon>Dothideomycetidae</taxon>
        <taxon>Mycosphaerellales</taxon>
        <taxon>Teratosphaeriaceae</taxon>
        <taxon>Oleoguttula</taxon>
    </lineage>
</organism>
<sequence length="238" mass="26788">MGWLWSSSPRPAADKPASLEGVGVDAAPVAPAEPQPRNFALTDEQRTRIFGQLGARSSSNASREEKADAELDAFLQSFAAPDSTASAPSTVTSPDGQAPNHAPPQQTRPAYDRLLPDGSINIHPTATYPRAMSCRQAFDQAFYCQSLGGKFNDIYRYGHLKDCSEQWGAFWFCMRARQLPDKDKEPMISDYYAERDERRRKEFGNSENIWELREKAVERAFWRDPDADEEGHDVQVRE</sequence>
<dbReference type="InterPro" id="IPR021475">
    <property type="entry name" value="Pants/Emi1-like"/>
</dbReference>
<dbReference type="EMBL" id="JAVFHQ010000001">
    <property type="protein sequence ID" value="KAK4550847.1"/>
    <property type="molecule type" value="Genomic_DNA"/>
</dbReference>
<dbReference type="Pfam" id="PF11326">
    <property type="entry name" value="PANTS-like"/>
    <property type="match status" value="1"/>
</dbReference>
<comment type="caution">
    <text evidence="2">The sequence shown here is derived from an EMBL/GenBank/DDBJ whole genome shotgun (WGS) entry which is preliminary data.</text>
</comment>
<proteinExistence type="predicted"/>
<name>A0AAV9K075_9PEZI</name>
<accession>A0AAV9K075</accession>
<dbReference type="PANTHER" id="PTHR28052">
    <property type="entry name" value="UPF0545 PROTEIN C22ORF39"/>
    <property type="match status" value="1"/>
</dbReference>
<feature type="region of interest" description="Disordered" evidence="1">
    <location>
        <begin position="1"/>
        <end position="44"/>
    </location>
</feature>
<evidence type="ECO:0000313" key="2">
    <source>
        <dbReference type="EMBL" id="KAK4550847.1"/>
    </source>
</evidence>
<evidence type="ECO:0000256" key="1">
    <source>
        <dbReference type="SAM" id="MobiDB-lite"/>
    </source>
</evidence>
<dbReference type="PANTHER" id="PTHR28052:SF1">
    <property type="entry name" value="UPF0545 PROTEIN C22ORF39"/>
    <property type="match status" value="1"/>
</dbReference>
<feature type="compositionally biased region" description="Low complexity" evidence="1">
    <location>
        <begin position="26"/>
        <end position="36"/>
    </location>
</feature>
<dbReference type="Proteomes" id="UP001324427">
    <property type="component" value="Unassembled WGS sequence"/>
</dbReference>
<dbReference type="AlphaFoldDB" id="A0AAV9K075"/>
<evidence type="ECO:0008006" key="4">
    <source>
        <dbReference type="Google" id="ProtNLM"/>
    </source>
</evidence>
<evidence type="ECO:0000313" key="3">
    <source>
        <dbReference type="Proteomes" id="UP001324427"/>
    </source>
</evidence>
<gene>
    <name evidence="2" type="ORF">LTR36_000427</name>
</gene>
<keyword evidence="3" id="KW-1185">Reference proteome</keyword>
<protein>
    <recommendedName>
        <fullName evidence="4">Early meiotic induction protein 1</fullName>
    </recommendedName>
</protein>
<feature type="compositionally biased region" description="Low complexity" evidence="1">
    <location>
        <begin position="83"/>
        <end position="95"/>
    </location>
</feature>
<reference evidence="2 3" key="1">
    <citation type="submission" date="2021-11" db="EMBL/GenBank/DDBJ databases">
        <title>Black yeast isolated from Biological Soil Crust.</title>
        <authorList>
            <person name="Kurbessoian T."/>
        </authorList>
    </citation>
    <scope>NUCLEOTIDE SEQUENCE [LARGE SCALE GENOMIC DNA]</scope>
    <source>
        <strain evidence="2 3">CCFEE 5522</strain>
    </source>
</reference>